<dbReference type="EMBL" id="JBHSCZ010000005">
    <property type="protein sequence ID" value="MFC4263932.1"/>
    <property type="molecule type" value="Genomic_DNA"/>
</dbReference>
<gene>
    <name evidence="1" type="ORF">ACFOWM_13645</name>
</gene>
<evidence type="ECO:0000313" key="1">
    <source>
        <dbReference type="EMBL" id="MFC4263932.1"/>
    </source>
</evidence>
<dbReference type="Proteomes" id="UP001595907">
    <property type="component" value="Unassembled WGS sequence"/>
</dbReference>
<protein>
    <submittedName>
        <fullName evidence="1">Uncharacterized protein</fullName>
    </submittedName>
</protein>
<organism evidence="1 2">
    <name type="scientific">Ferruginibacter yonginensis</name>
    <dbReference type="NCBI Taxonomy" id="1310416"/>
    <lineage>
        <taxon>Bacteria</taxon>
        <taxon>Pseudomonadati</taxon>
        <taxon>Bacteroidota</taxon>
        <taxon>Chitinophagia</taxon>
        <taxon>Chitinophagales</taxon>
        <taxon>Chitinophagaceae</taxon>
        <taxon>Ferruginibacter</taxon>
    </lineage>
</organism>
<comment type="caution">
    <text evidence="1">The sequence shown here is derived from an EMBL/GenBank/DDBJ whole genome shotgun (WGS) entry which is preliminary data.</text>
</comment>
<evidence type="ECO:0000313" key="2">
    <source>
        <dbReference type="Proteomes" id="UP001595907"/>
    </source>
</evidence>
<dbReference type="RefSeq" id="WP_379711096.1">
    <property type="nucleotide sequence ID" value="NZ_JBHSCZ010000005.1"/>
</dbReference>
<sequence>MLVNHYLITIDLEGANGITSFYNKLNDLMLSEGFSNKIVAKSGDSYILPQGKFYIESDKNTVDISLLAKRVASKLLVKNAVVVSLTNDLIFYGLEKSRQILRSDM</sequence>
<keyword evidence="2" id="KW-1185">Reference proteome</keyword>
<proteinExistence type="predicted"/>
<accession>A0ABV8QW09</accession>
<name>A0ABV8QW09_9BACT</name>
<reference evidence="2" key="1">
    <citation type="journal article" date="2019" name="Int. J. Syst. Evol. Microbiol.">
        <title>The Global Catalogue of Microorganisms (GCM) 10K type strain sequencing project: providing services to taxonomists for standard genome sequencing and annotation.</title>
        <authorList>
            <consortium name="The Broad Institute Genomics Platform"/>
            <consortium name="The Broad Institute Genome Sequencing Center for Infectious Disease"/>
            <person name="Wu L."/>
            <person name="Ma J."/>
        </authorList>
    </citation>
    <scope>NUCLEOTIDE SEQUENCE [LARGE SCALE GENOMIC DNA]</scope>
    <source>
        <strain evidence="2">CECT 8289</strain>
    </source>
</reference>